<feature type="domain" description="Integrase catalytic" evidence="1">
    <location>
        <begin position="52"/>
        <end position="101"/>
    </location>
</feature>
<name>A0ABW7ANQ3_9ACTN</name>
<sequence>MALRLLYLIFVRLAGWLVLLGRSQRSKEVEILVLRHQLAVLRRQVARPRPSWVDRAVRGWRRELLDRTLIWNQHHRLHVLREFETFYNEHRPHRALRQAAPLRPLP</sequence>
<dbReference type="Proteomes" id="UP001603978">
    <property type="component" value="Unassembled WGS sequence"/>
</dbReference>
<evidence type="ECO:0000313" key="2">
    <source>
        <dbReference type="EMBL" id="MFG1708041.1"/>
    </source>
</evidence>
<dbReference type="Pfam" id="PF13683">
    <property type="entry name" value="rve_3"/>
    <property type="match status" value="1"/>
</dbReference>
<keyword evidence="3" id="KW-1185">Reference proteome</keyword>
<dbReference type="EMBL" id="JBICRM010000025">
    <property type="protein sequence ID" value="MFG1708041.1"/>
    <property type="molecule type" value="Genomic_DNA"/>
</dbReference>
<evidence type="ECO:0000313" key="3">
    <source>
        <dbReference type="Proteomes" id="UP001603978"/>
    </source>
</evidence>
<dbReference type="InterPro" id="IPR001584">
    <property type="entry name" value="Integrase_cat-core"/>
</dbReference>
<evidence type="ECO:0000259" key="1">
    <source>
        <dbReference type="Pfam" id="PF13683"/>
    </source>
</evidence>
<comment type="caution">
    <text evidence="2">The sequence shown here is derived from an EMBL/GenBank/DDBJ whole genome shotgun (WGS) entry which is preliminary data.</text>
</comment>
<protein>
    <submittedName>
        <fullName evidence="2">Integrase core domain-containing protein</fullName>
    </submittedName>
</protein>
<reference evidence="2 3" key="1">
    <citation type="submission" date="2024-10" db="EMBL/GenBank/DDBJ databases">
        <authorList>
            <person name="Topkara A.R."/>
            <person name="Saygin H."/>
        </authorList>
    </citation>
    <scope>NUCLEOTIDE SEQUENCE [LARGE SCALE GENOMIC DNA]</scope>
    <source>
        <strain evidence="2 3">M3C6</strain>
    </source>
</reference>
<dbReference type="RefSeq" id="WP_393172204.1">
    <property type="nucleotide sequence ID" value="NZ_JBICRM010000025.1"/>
</dbReference>
<organism evidence="2 3">
    <name type="scientific">Nonomuraea marmarensis</name>
    <dbReference type="NCBI Taxonomy" id="3351344"/>
    <lineage>
        <taxon>Bacteria</taxon>
        <taxon>Bacillati</taxon>
        <taxon>Actinomycetota</taxon>
        <taxon>Actinomycetes</taxon>
        <taxon>Streptosporangiales</taxon>
        <taxon>Streptosporangiaceae</taxon>
        <taxon>Nonomuraea</taxon>
    </lineage>
</organism>
<proteinExistence type="predicted"/>
<accession>A0ABW7ANQ3</accession>
<gene>
    <name evidence="2" type="ORF">ACFLIM_33015</name>
</gene>